<name>A0ABU9AUM9_9BACT</name>
<dbReference type="RefSeq" id="WP_341404880.1">
    <property type="nucleotide sequence ID" value="NZ_JBBUKT010000004.1"/>
</dbReference>
<sequence length="167" mass="18915">MARKMKILLLSLMLASCSNHVAQNGIVEMSQKREDLKFPGLVRVFPRARPSEPFKVEYRDDRGKVSSCGIPLSQEVMNSILNSSNFVPRESMMRGVANLYFQGGYSPCPDGDNFSVKKEADSSMCEINAVDRNGRLWRLKVESREGKHQFSSVEKRKVYENLMLFGG</sequence>
<reference evidence="2 3" key="1">
    <citation type="submission" date="2024-04" db="EMBL/GenBank/DDBJ databases">
        <title>Luteolibacter sp. isolated from soil.</title>
        <authorList>
            <person name="An J."/>
        </authorList>
    </citation>
    <scope>NUCLEOTIDE SEQUENCE [LARGE SCALE GENOMIC DNA]</scope>
    <source>
        <strain evidence="2 3">Y139</strain>
    </source>
</reference>
<protein>
    <recommendedName>
        <fullName evidence="4">Lipoprotein</fullName>
    </recommendedName>
</protein>
<dbReference type="Proteomes" id="UP001371305">
    <property type="component" value="Unassembled WGS sequence"/>
</dbReference>
<keyword evidence="1" id="KW-0732">Signal</keyword>
<comment type="caution">
    <text evidence="2">The sequence shown here is derived from an EMBL/GenBank/DDBJ whole genome shotgun (WGS) entry which is preliminary data.</text>
</comment>
<organism evidence="2 3">
    <name type="scientific">Luteolibacter soli</name>
    <dbReference type="NCBI Taxonomy" id="3135280"/>
    <lineage>
        <taxon>Bacteria</taxon>
        <taxon>Pseudomonadati</taxon>
        <taxon>Verrucomicrobiota</taxon>
        <taxon>Verrucomicrobiia</taxon>
        <taxon>Verrucomicrobiales</taxon>
        <taxon>Verrucomicrobiaceae</taxon>
        <taxon>Luteolibacter</taxon>
    </lineage>
</organism>
<evidence type="ECO:0000313" key="3">
    <source>
        <dbReference type="Proteomes" id="UP001371305"/>
    </source>
</evidence>
<feature type="chain" id="PRO_5046552770" description="Lipoprotein" evidence="1">
    <location>
        <begin position="22"/>
        <end position="167"/>
    </location>
</feature>
<dbReference type="PROSITE" id="PS51257">
    <property type="entry name" value="PROKAR_LIPOPROTEIN"/>
    <property type="match status" value="1"/>
</dbReference>
<accession>A0ABU9AUM9</accession>
<dbReference type="EMBL" id="JBBUKT010000004">
    <property type="protein sequence ID" value="MEK7951278.1"/>
    <property type="molecule type" value="Genomic_DNA"/>
</dbReference>
<evidence type="ECO:0000256" key="1">
    <source>
        <dbReference type="SAM" id="SignalP"/>
    </source>
</evidence>
<keyword evidence="3" id="KW-1185">Reference proteome</keyword>
<gene>
    <name evidence="2" type="ORF">WKV53_12245</name>
</gene>
<evidence type="ECO:0000313" key="2">
    <source>
        <dbReference type="EMBL" id="MEK7951278.1"/>
    </source>
</evidence>
<evidence type="ECO:0008006" key="4">
    <source>
        <dbReference type="Google" id="ProtNLM"/>
    </source>
</evidence>
<feature type="signal peptide" evidence="1">
    <location>
        <begin position="1"/>
        <end position="21"/>
    </location>
</feature>
<proteinExistence type="predicted"/>